<accession>A0ABS4UKI1</accession>
<evidence type="ECO:0000313" key="1">
    <source>
        <dbReference type="EMBL" id="MBP2352046.1"/>
    </source>
</evidence>
<evidence type="ECO:0000313" key="2">
    <source>
        <dbReference type="Proteomes" id="UP000755585"/>
    </source>
</evidence>
<dbReference type="Proteomes" id="UP000755585">
    <property type="component" value="Unassembled WGS sequence"/>
</dbReference>
<comment type="caution">
    <text evidence="1">The sequence shown here is derived from an EMBL/GenBank/DDBJ whole genome shotgun (WGS) entry which is preliminary data.</text>
</comment>
<reference evidence="1 2" key="1">
    <citation type="submission" date="2021-03" db="EMBL/GenBank/DDBJ databases">
        <title>Sequencing the genomes of 1000 actinobacteria strains.</title>
        <authorList>
            <person name="Klenk H.-P."/>
        </authorList>
    </citation>
    <scope>NUCLEOTIDE SEQUENCE [LARGE SCALE GENOMIC DNA]</scope>
    <source>
        <strain evidence="1 2">DSM 18824</strain>
    </source>
</reference>
<organism evidence="1 2">
    <name type="scientific">Kribbella aluminosa</name>
    <dbReference type="NCBI Taxonomy" id="416017"/>
    <lineage>
        <taxon>Bacteria</taxon>
        <taxon>Bacillati</taxon>
        <taxon>Actinomycetota</taxon>
        <taxon>Actinomycetes</taxon>
        <taxon>Propionibacteriales</taxon>
        <taxon>Kribbellaceae</taxon>
        <taxon>Kribbella</taxon>
    </lineage>
</organism>
<protein>
    <submittedName>
        <fullName evidence="1">Uncharacterized protein</fullName>
    </submittedName>
</protein>
<proteinExistence type="predicted"/>
<sequence>MFFLALGGVLASQWSHTGHVSVRERRNIDE</sequence>
<name>A0ABS4UKI1_9ACTN</name>
<gene>
    <name evidence="1" type="ORF">JOF29_003129</name>
</gene>
<keyword evidence="2" id="KW-1185">Reference proteome</keyword>
<dbReference type="EMBL" id="JAGINT010000001">
    <property type="protein sequence ID" value="MBP2352046.1"/>
    <property type="molecule type" value="Genomic_DNA"/>
</dbReference>